<keyword evidence="5 7" id="KW-1133">Transmembrane helix</keyword>
<keyword evidence="3" id="KW-1003">Cell membrane</keyword>
<dbReference type="InterPro" id="IPR050638">
    <property type="entry name" value="AA-Vitamin_Transporters"/>
</dbReference>
<dbReference type="GO" id="GO:0005886">
    <property type="term" value="C:plasma membrane"/>
    <property type="evidence" value="ECO:0007669"/>
    <property type="project" value="UniProtKB-SubCell"/>
</dbReference>
<comment type="caution">
    <text evidence="9">The sequence shown here is derived from an EMBL/GenBank/DDBJ whole genome shotgun (WGS) entry which is preliminary data.</text>
</comment>
<dbReference type="InterPro" id="IPR000620">
    <property type="entry name" value="EamA_dom"/>
</dbReference>
<keyword evidence="4 7" id="KW-0812">Transmembrane</keyword>
<evidence type="ECO:0000256" key="5">
    <source>
        <dbReference type="ARBA" id="ARBA00022989"/>
    </source>
</evidence>
<keyword evidence="6 7" id="KW-0472">Membrane</keyword>
<evidence type="ECO:0000313" key="10">
    <source>
        <dbReference type="Proteomes" id="UP000194903"/>
    </source>
</evidence>
<dbReference type="Proteomes" id="UP000194903">
    <property type="component" value="Unassembled WGS sequence"/>
</dbReference>
<gene>
    <name evidence="9" type="ORF">CBW42_01770</name>
</gene>
<sequence>MNAIKQGGIFLPALLCTLLWGSAFPSVKTGYALFGIGDDAYSKLFFAGWRFMLAGVAVLAVSAVLNKKLIFPKRSLWKGILLLGFVQTTLQYVFFYIGLSHTTGVKGSVITAMSTFLAVGASHFLFPDDRLTTAKTIGCLVGFVGVVMISISSVDALGGGFALTGEGFMLLSTVASGAGAVISKFVAKGESPMMITGWQLFFGGAVLLLAGIFGGGHFTTVTPKAVALLGYLIFLSAAAFSIWTWLLKKYPVGKVTVYNFLVPVFGTLMSGIILHETVFTVRNMLSLVLVCVGIVLVNRTKAEKTA</sequence>
<feature type="transmembrane region" description="Helical" evidence="7">
    <location>
        <begin position="109"/>
        <end position="126"/>
    </location>
</feature>
<feature type="transmembrane region" description="Helical" evidence="7">
    <location>
        <begin position="257"/>
        <end position="274"/>
    </location>
</feature>
<dbReference type="OrthoDB" id="3190463at2"/>
<dbReference type="EMBL" id="NHOC01000002">
    <property type="protein sequence ID" value="OUM21323.1"/>
    <property type="molecule type" value="Genomic_DNA"/>
</dbReference>
<protein>
    <recommendedName>
        <fullName evidence="8">EamA domain-containing protein</fullName>
    </recommendedName>
</protein>
<accession>A0A252F6C5</accession>
<feature type="domain" description="EamA" evidence="8">
    <location>
        <begin position="164"/>
        <end position="298"/>
    </location>
</feature>
<feature type="transmembrane region" description="Helical" evidence="7">
    <location>
        <begin position="168"/>
        <end position="187"/>
    </location>
</feature>
<evidence type="ECO:0000256" key="1">
    <source>
        <dbReference type="ARBA" id="ARBA00004651"/>
    </source>
</evidence>
<dbReference type="PANTHER" id="PTHR32322">
    <property type="entry name" value="INNER MEMBRANE TRANSPORTER"/>
    <property type="match status" value="1"/>
</dbReference>
<feature type="transmembrane region" description="Helical" evidence="7">
    <location>
        <begin position="138"/>
        <end position="162"/>
    </location>
</feature>
<feature type="transmembrane region" description="Helical" evidence="7">
    <location>
        <begin position="77"/>
        <end position="97"/>
    </location>
</feature>
<evidence type="ECO:0000256" key="3">
    <source>
        <dbReference type="ARBA" id="ARBA00022475"/>
    </source>
</evidence>
<dbReference type="RefSeq" id="WP_087017152.1">
    <property type="nucleotide sequence ID" value="NZ_NHOC01000002.1"/>
</dbReference>
<feature type="transmembrane region" description="Helical" evidence="7">
    <location>
        <begin position="47"/>
        <end position="65"/>
    </location>
</feature>
<evidence type="ECO:0000256" key="7">
    <source>
        <dbReference type="SAM" id="Phobius"/>
    </source>
</evidence>
<dbReference type="AlphaFoldDB" id="A0A252F6C5"/>
<dbReference type="Pfam" id="PF00892">
    <property type="entry name" value="EamA"/>
    <property type="match status" value="2"/>
</dbReference>
<proteinExistence type="inferred from homology"/>
<evidence type="ECO:0000259" key="8">
    <source>
        <dbReference type="Pfam" id="PF00892"/>
    </source>
</evidence>
<evidence type="ECO:0000256" key="6">
    <source>
        <dbReference type="ARBA" id="ARBA00023136"/>
    </source>
</evidence>
<evidence type="ECO:0000256" key="2">
    <source>
        <dbReference type="ARBA" id="ARBA00007362"/>
    </source>
</evidence>
<reference evidence="9 10" key="1">
    <citation type="submission" date="2017-05" db="EMBL/GenBank/DDBJ databases">
        <title>Butyricicoccus porcorum sp. nov. a butyrate-producing bacterium from the swine intestinal tract.</title>
        <authorList>
            <person name="Trachsel J."/>
            <person name="Humphrey S."/>
            <person name="Allen H.K."/>
        </authorList>
    </citation>
    <scope>NUCLEOTIDE SEQUENCE [LARGE SCALE GENOMIC DNA]</scope>
    <source>
        <strain evidence="9">BB10</strain>
    </source>
</reference>
<feature type="transmembrane region" description="Helical" evidence="7">
    <location>
        <begin position="225"/>
        <end position="245"/>
    </location>
</feature>
<dbReference type="SUPFAM" id="SSF103481">
    <property type="entry name" value="Multidrug resistance efflux transporter EmrE"/>
    <property type="match status" value="2"/>
</dbReference>
<comment type="subcellular location">
    <subcellularLocation>
        <location evidence="1">Cell membrane</location>
        <topology evidence="1">Multi-pass membrane protein</topology>
    </subcellularLocation>
</comment>
<keyword evidence="10" id="KW-1185">Reference proteome</keyword>
<feature type="transmembrane region" description="Helical" evidence="7">
    <location>
        <begin position="280"/>
        <end position="297"/>
    </location>
</feature>
<name>A0A252F6C5_9FIRM</name>
<evidence type="ECO:0000256" key="4">
    <source>
        <dbReference type="ARBA" id="ARBA00022692"/>
    </source>
</evidence>
<feature type="transmembrane region" description="Helical" evidence="7">
    <location>
        <begin position="199"/>
        <end position="219"/>
    </location>
</feature>
<comment type="similarity">
    <text evidence="2">Belongs to the EamA transporter family.</text>
</comment>
<feature type="domain" description="EamA" evidence="8">
    <location>
        <begin position="13"/>
        <end position="150"/>
    </location>
</feature>
<evidence type="ECO:0000313" key="9">
    <source>
        <dbReference type="EMBL" id="OUM21323.1"/>
    </source>
</evidence>
<dbReference type="PANTHER" id="PTHR32322:SF18">
    <property type="entry name" value="S-ADENOSYLMETHIONINE_S-ADENOSYLHOMOCYSTEINE TRANSPORTER"/>
    <property type="match status" value="1"/>
</dbReference>
<dbReference type="InterPro" id="IPR037185">
    <property type="entry name" value="EmrE-like"/>
</dbReference>
<organism evidence="9 10">
    <name type="scientific">Butyricicoccus porcorum</name>
    <dbReference type="NCBI Taxonomy" id="1945634"/>
    <lineage>
        <taxon>Bacteria</taxon>
        <taxon>Bacillati</taxon>
        <taxon>Bacillota</taxon>
        <taxon>Clostridia</taxon>
        <taxon>Eubacteriales</taxon>
        <taxon>Butyricicoccaceae</taxon>
        <taxon>Butyricicoccus</taxon>
    </lineage>
</organism>